<keyword evidence="2" id="KW-1185">Reference proteome</keyword>
<evidence type="ECO:0000313" key="1">
    <source>
        <dbReference type="EMBL" id="SLM98049.1"/>
    </source>
</evidence>
<sequence length="105" mass="11353">MFEKESTRSFSAEPEAVYRALQECAHSARHLLEADDGARAVTFQTGKSLFSWGHIVTAQVLDEPGGARLELVVTGLPEAPRALMDGKKNASMAAKVIEDVATRLP</sequence>
<reference evidence="2" key="1">
    <citation type="submission" date="2017-02" db="EMBL/GenBank/DDBJ databases">
        <authorList>
            <person name="Dridi B."/>
        </authorList>
    </citation>
    <scope>NUCLEOTIDE SEQUENCE [LARGE SCALE GENOMIC DNA]</scope>
    <source>
        <strain evidence="2">B Co 03.10</strain>
    </source>
</reference>
<dbReference type="AlphaFoldDB" id="A0A1X6XG53"/>
<dbReference type="RefSeq" id="WP_087007109.1">
    <property type="nucleotide sequence ID" value="NZ_FWFF01000014.1"/>
</dbReference>
<accession>A0A1X6XG53</accession>
<dbReference type="EMBL" id="FWFF01000014">
    <property type="protein sequence ID" value="SLM98049.1"/>
    <property type="molecule type" value="Genomic_DNA"/>
</dbReference>
<gene>
    <name evidence="1" type="ORF">FM105_08170</name>
</gene>
<evidence type="ECO:0000313" key="2">
    <source>
        <dbReference type="Proteomes" id="UP000196581"/>
    </source>
</evidence>
<protein>
    <submittedName>
        <fullName evidence="1">Uncharacterized protein</fullName>
    </submittedName>
</protein>
<proteinExistence type="predicted"/>
<organism evidence="1 2">
    <name type="scientific">Brevibacterium yomogidense</name>
    <dbReference type="NCBI Taxonomy" id="946573"/>
    <lineage>
        <taxon>Bacteria</taxon>
        <taxon>Bacillati</taxon>
        <taxon>Actinomycetota</taxon>
        <taxon>Actinomycetes</taxon>
        <taxon>Micrococcales</taxon>
        <taxon>Brevibacteriaceae</taxon>
        <taxon>Brevibacterium</taxon>
    </lineage>
</organism>
<name>A0A1X6XG53_9MICO</name>
<dbReference type="Proteomes" id="UP000196581">
    <property type="component" value="Unassembled WGS sequence"/>
</dbReference>